<dbReference type="Proteomes" id="UP001152798">
    <property type="component" value="Chromosome 1"/>
</dbReference>
<dbReference type="Pfam" id="PF03022">
    <property type="entry name" value="MRJP"/>
    <property type="match status" value="1"/>
</dbReference>
<keyword evidence="3" id="KW-0964">Secreted</keyword>
<sequence length="424" mass="47154">MGREAAVWIMLALLATANAHMDVVHSWRTVDYAFPSLVARDAMIRTGKFIPINIALIDVDVWDGGPDGQKIFVTAPRFKPGNPATLATVAPNGALQPYPHWNWHREGNCDGITSVFRIDIDQCGRLWVLDSGMVDIFEKEPRMICPPQILVFNLNTDKLIGRYVFPSDVADSRSLLVTIAVDTRDPKCLDTFAYVADVTGYRLLVVDAVRQKSWRVTNNYFYPYPLHGSFDINGVSFDLMDGVIGLALGPVVNNDRRLYFHSLASVRESWVATSLLRNQTLFTEGDGAPRSFHVSQFTRSSQSAAEAMSPNGVLFFGLLSQNAIACWNSRLPYAPQNINVVAKNNETLQFASGLKYRSDAVWAMTVRLQNYIIANVSANEVNYRVVRGDAWTLTVGNSCHKSGAAGVYTDRPKSQGGYRPFIFQ</sequence>
<evidence type="ECO:0000313" key="7">
    <source>
        <dbReference type="Proteomes" id="UP001152798"/>
    </source>
</evidence>
<gene>
    <name evidence="6" type="ORF">NEZAVI_LOCUS912</name>
</gene>
<dbReference type="SUPFAM" id="SSF101898">
    <property type="entry name" value="NHL repeat"/>
    <property type="match status" value="1"/>
</dbReference>
<comment type="similarity">
    <text evidence="2">Belongs to the major royal jelly protein family.</text>
</comment>
<feature type="signal peptide" evidence="5">
    <location>
        <begin position="1"/>
        <end position="19"/>
    </location>
</feature>
<dbReference type="PANTHER" id="PTHR10009:SF7">
    <property type="entry name" value="GH10609P-RELATED"/>
    <property type="match status" value="1"/>
</dbReference>
<proteinExistence type="inferred from homology"/>
<evidence type="ECO:0000256" key="1">
    <source>
        <dbReference type="ARBA" id="ARBA00004613"/>
    </source>
</evidence>
<name>A0A9P0E3T4_NEZVI</name>
<dbReference type="FunFam" id="2.120.10.30:FF:000045">
    <property type="entry name" value="Blast:Protein yellow"/>
    <property type="match status" value="1"/>
</dbReference>
<dbReference type="Gene3D" id="2.120.10.30">
    <property type="entry name" value="TolB, C-terminal domain"/>
    <property type="match status" value="1"/>
</dbReference>
<dbReference type="AlphaFoldDB" id="A0A9P0E3T4"/>
<keyword evidence="5" id="KW-0732">Signal</keyword>
<accession>A0A9P0E3T4</accession>
<feature type="chain" id="PRO_5040305290" evidence="5">
    <location>
        <begin position="20"/>
        <end position="424"/>
    </location>
</feature>
<organism evidence="6 7">
    <name type="scientific">Nezara viridula</name>
    <name type="common">Southern green stink bug</name>
    <name type="synonym">Cimex viridulus</name>
    <dbReference type="NCBI Taxonomy" id="85310"/>
    <lineage>
        <taxon>Eukaryota</taxon>
        <taxon>Metazoa</taxon>
        <taxon>Ecdysozoa</taxon>
        <taxon>Arthropoda</taxon>
        <taxon>Hexapoda</taxon>
        <taxon>Insecta</taxon>
        <taxon>Pterygota</taxon>
        <taxon>Neoptera</taxon>
        <taxon>Paraneoptera</taxon>
        <taxon>Hemiptera</taxon>
        <taxon>Heteroptera</taxon>
        <taxon>Panheteroptera</taxon>
        <taxon>Pentatomomorpha</taxon>
        <taxon>Pentatomoidea</taxon>
        <taxon>Pentatomidae</taxon>
        <taxon>Pentatominae</taxon>
        <taxon>Nezara</taxon>
    </lineage>
</organism>
<keyword evidence="4" id="KW-0325">Glycoprotein</keyword>
<keyword evidence="7" id="KW-1185">Reference proteome</keyword>
<evidence type="ECO:0000256" key="3">
    <source>
        <dbReference type="ARBA" id="ARBA00022525"/>
    </source>
</evidence>
<dbReference type="EMBL" id="OV725077">
    <property type="protein sequence ID" value="CAH1389515.1"/>
    <property type="molecule type" value="Genomic_DNA"/>
</dbReference>
<evidence type="ECO:0000256" key="5">
    <source>
        <dbReference type="SAM" id="SignalP"/>
    </source>
</evidence>
<reference evidence="6" key="1">
    <citation type="submission" date="2022-01" db="EMBL/GenBank/DDBJ databases">
        <authorList>
            <person name="King R."/>
        </authorList>
    </citation>
    <scope>NUCLEOTIDE SEQUENCE</scope>
</reference>
<dbReference type="OrthoDB" id="8184345at2759"/>
<protein>
    <submittedName>
        <fullName evidence="6">Uncharacterized protein</fullName>
    </submittedName>
</protein>
<dbReference type="GO" id="GO:0005576">
    <property type="term" value="C:extracellular region"/>
    <property type="evidence" value="ECO:0007669"/>
    <property type="project" value="UniProtKB-SubCell"/>
</dbReference>
<evidence type="ECO:0000256" key="4">
    <source>
        <dbReference type="ARBA" id="ARBA00023180"/>
    </source>
</evidence>
<dbReference type="PANTHER" id="PTHR10009">
    <property type="entry name" value="PROTEIN YELLOW-RELATED"/>
    <property type="match status" value="1"/>
</dbReference>
<dbReference type="PRINTS" id="PR01366">
    <property type="entry name" value="ROYALJELLY"/>
</dbReference>
<dbReference type="InterPro" id="IPR017996">
    <property type="entry name" value="MRJP/yellow-related"/>
</dbReference>
<comment type="subcellular location">
    <subcellularLocation>
        <location evidence="1">Secreted</location>
    </subcellularLocation>
</comment>
<dbReference type="InterPro" id="IPR011042">
    <property type="entry name" value="6-blade_b-propeller_TolB-like"/>
</dbReference>
<evidence type="ECO:0000256" key="2">
    <source>
        <dbReference type="ARBA" id="ARBA00009127"/>
    </source>
</evidence>
<evidence type="ECO:0000313" key="6">
    <source>
        <dbReference type="EMBL" id="CAH1389515.1"/>
    </source>
</evidence>